<comment type="cofactor">
    <cofactor evidence="1 13">
        <name>heme</name>
        <dbReference type="ChEBI" id="CHEBI:30413"/>
    </cofactor>
</comment>
<keyword evidence="9 14" id="KW-0560">Oxidoreductase</keyword>
<comment type="similarity">
    <text evidence="4 14">Belongs to the cytochrome P450 family.</text>
</comment>
<evidence type="ECO:0008006" key="17">
    <source>
        <dbReference type="Google" id="ProtNLM"/>
    </source>
</evidence>
<dbReference type="GO" id="GO:0016705">
    <property type="term" value="F:oxidoreductase activity, acting on paired donors, with incorporation or reduction of molecular oxygen"/>
    <property type="evidence" value="ECO:0007669"/>
    <property type="project" value="InterPro"/>
</dbReference>
<dbReference type="PRINTS" id="PR00385">
    <property type="entry name" value="P450"/>
</dbReference>
<keyword evidence="8" id="KW-1133">Transmembrane helix</keyword>
<evidence type="ECO:0000256" key="4">
    <source>
        <dbReference type="ARBA" id="ARBA00010617"/>
    </source>
</evidence>
<keyword evidence="6" id="KW-0812">Transmembrane</keyword>
<evidence type="ECO:0000256" key="2">
    <source>
        <dbReference type="ARBA" id="ARBA00004167"/>
    </source>
</evidence>
<dbReference type="Gene3D" id="1.10.630.10">
    <property type="entry name" value="Cytochrome P450"/>
    <property type="match status" value="1"/>
</dbReference>
<name>A0A8H7NWK5_9APHY</name>
<dbReference type="AlphaFoldDB" id="A0A8H7NWK5"/>
<dbReference type="Proteomes" id="UP000639403">
    <property type="component" value="Unassembled WGS sequence"/>
</dbReference>
<dbReference type="GO" id="GO:0016020">
    <property type="term" value="C:membrane"/>
    <property type="evidence" value="ECO:0007669"/>
    <property type="project" value="UniProtKB-SubCell"/>
</dbReference>
<keyword evidence="10 13" id="KW-0408">Iron</keyword>
<keyword evidence="5 13" id="KW-0349">Heme</keyword>
<gene>
    <name evidence="15" type="ORF">IEO21_08236</name>
</gene>
<evidence type="ECO:0000313" key="15">
    <source>
        <dbReference type="EMBL" id="KAF9807409.1"/>
    </source>
</evidence>
<evidence type="ECO:0000256" key="13">
    <source>
        <dbReference type="PIRSR" id="PIRSR602401-1"/>
    </source>
</evidence>
<keyword evidence="11 14" id="KW-0503">Monooxygenase</keyword>
<dbReference type="GO" id="GO:0020037">
    <property type="term" value="F:heme binding"/>
    <property type="evidence" value="ECO:0007669"/>
    <property type="project" value="InterPro"/>
</dbReference>
<dbReference type="GO" id="GO:0005506">
    <property type="term" value="F:iron ion binding"/>
    <property type="evidence" value="ECO:0007669"/>
    <property type="project" value="InterPro"/>
</dbReference>
<dbReference type="GO" id="GO:0004497">
    <property type="term" value="F:monooxygenase activity"/>
    <property type="evidence" value="ECO:0007669"/>
    <property type="project" value="UniProtKB-KW"/>
</dbReference>
<evidence type="ECO:0000256" key="7">
    <source>
        <dbReference type="ARBA" id="ARBA00022723"/>
    </source>
</evidence>
<evidence type="ECO:0000256" key="14">
    <source>
        <dbReference type="RuleBase" id="RU000461"/>
    </source>
</evidence>
<dbReference type="SUPFAM" id="SSF48264">
    <property type="entry name" value="Cytochrome P450"/>
    <property type="match status" value="1"/>
</dbReference>
<evidence type="ECO:0000256" key="1">
    <source>
        <dbReference type="ARBA" id="ARBA00001971"/>
    </source>
</evidence>
<evidence type="ECO:0000256" key="3">
    <source>
        <dbReference type="ARBA" id="ARBA00005179"/>
    </source>
</evidence>
<comment type="subcellular location">
    <subcellularLocation>
        <location evidence="2">Membrane</location>
        <topology evidence="2">Single-pass membrane protein</topology>
    </subcellularLocation>
</comment>
<dbReference type="PANTHER" id="PTHR46300:SF7">
    <property type="entry name" value="P450, PUTATIVE (EUROFUNG)-RELATED"/>
    <property type="match status" value="1"/>
</dbReference>
<dbReference type="InterPro" id="IPR017972">
    <property type="entry name" value="Cyt_P450_CS"/>
</dbReference>
<comment type="caution">
    <text evidence="15">The sequence shown here is derived from an EMBL/GenBank/DDBJ whole genome shotgun (WGS) entry which is preliminary data.</text>
</comment>
<evidence type="ECO:0000256" key="8">
    <source>
        <dbReference type="ARBA" id="ARBA00022989"/>
    </source>
</evidence>
<evidence type="ECO:0000256" key="5">
    <source>
        <dbReference type="ARBA" id="ARBA00022617"/>
    </source>
</evidence>
<evidence type="ECO:0000256" key="9">
    <source>
        <dbReference type="ARBA" id="ARBA00023002"/>
    </source>
</evidence>
<protein>
    <recommendedName>
        <fullName evidence="17">Cytochrome P450</fullName>
    </recommendedName>
</protein>
<dbReference type="InterPro" id="IPR036396">
    <property type="entry name" value="Cyt_P450_sf"/>
</dbReference>
<keyword evidence="7 13" id="KW-0479">Metal-binding</keyword>
<comment type="pathway">
    <text evidence="3">Secondary metabolite biosynthesis.</text>
</comment>
<accession>A0A8H7NWK5</accession>
<dbReference type="PRINTS" id="PR00463">
    <property type="entry name" value="EP450I"/>
</dbReference>
<feature type="binding site" description="axial binding residue" evidence="13">
    <location>
        <position position="446"/>
    </location>
    <ligand>
        <name>heme</name>
        <dbReference type="ChEBI" id="CHEBI:30413"/>
    </ligand>
    <ligandPart>
        <name>Fe</name>
        <dbReference type="ChEBI" id="CHEBI:18248"/>
    </ligandPart>
</feature>
<dbReference type="EMBL" id="JADOXO010000277">
    <property type="protein sequence ID" value="KAF9807409.1"/>
    <property type="molecule type" value="Genomic_DNA"/>
</dbReference>
<proteinExistence type="inferred from homology"/>
<evidence type="ECO:0000313" key="16">
    <source>
        <dbReference type="Proteomes" id="UP000639403"/>
    </source>
</evidence>
<reference evidence="15" key="1">
    <citation type="submission" date="2020-11" db="EMBL/GenBank/DDBJ databases">
        <authorList>
            <person name="Koelle M."/>
            <person name="Horta M.A.C."/>
            <person name="Nowrousian M."/>
            <person name="Ohm R.A."/>
            <person name="Benz P."/>
            <person name="Pilgard A."/>
        </authorList>
    </citation>
    <scope>NUCLEOTIDE SEQUENCE</scope>
    <source>
        <strain evidence="15">FPRL280</strain>
    </source>
</reference>
<sequence length="528" mass="59445">MLPASIETLLCASILLGVICRYLCTRTLSSSRSVLPPGPPQLPLLGNVHQIPLEYQHKTFADWARKYGDLICIHAFHRPILIVSSANVARELLEKRGGKYSDRPYSILANKLVFPKPILGFMPYDATCRRLRKYFLGALETKSAVEQYRPMQRAEIGRLLSDLTHNPKEFLSHIRRYNGALMMEITYGLPVSSADDEFMAFANGTVSALSTIGSAASTLVDFIPVLRHIPTWMPGAGFKRRALEVKDMWAEMTRIPFQKVRSAMALGTAKPSLTTFMLQEALRDSALAEDDEYIISNAASQMYGGGHPICTLNALLTFFLAMTIHPEIVKKAQAELDLVVGDSRLPELSDRDSLPYIDCIVKEVLRWNPAAPLGLPHRLQEDNAYERYTLPAGSMIVTNIWAMGRDPSLYSEPEEFRPERFLEADAEKAAFQDPRKYVFGFGRRICPGRFLADSSIWLLAANILATMDIRRARDSVGREVVPTPSFKSGLIRREHLEVEPFECAIRPRSERAMDLITERYAEVFTQDN</sequence>
<dbReference type="InterPro" id="IPR002401">
    <property type="entry name" value="Cyt_P450_E_grp-I"/>
</dbReference>
<organism evidence="15 16">
    <name type="scientific">Rhodonia placenta</name>
    <dbReference type="NCBI Taxonomy" id="104341"/>
    <lineage>
        <taxon>Eukaryota</taxon>
        <taxon>Fungi</taxon>
        <taxon>Dikarya</taxon>
        <taxon>Basidiomycota</taxon>
        <taxon>Agaricomycotina</taxon>
        <taxon>Agaricomycetes</taxon>
        <taxon>Polyporales</taxon>
        <taxon>Adustoporiaceae</taxon>
        <taxon>Rhodonia</taxon>
    </lineage>
</organism>
<evidence type="ECO:0000256" key="12">
    <source>
        <dbReference type="ARBA" id="ARBA00023136"/>
    </source>
</evidence>
<dbReference type="InterPro" id="IPR001128">
    <property type="entry name" value="Cyt_P450"/>
</dbReference>
<evidence type="ECO:0000256" key="11">
    <source>
        <dbReference type="ARBA" id="ARBA00023033"/>
    </source>
</evidence>
<keyword evidence="12" id="KW-0472">Membrane</keyword>
<dbReference type="Pfam" id="PF00067">
    <property type="entry name" value="p450"/>
    <property type="match status" value="1"/>
</dbReference>
<dbReference type="PROSITE" id="PS00086">
    <property type="entry name" value="CYTOCHROME_P450"/>
    <property type="match status" value="1"/>
</dbReference>
<dbReference type="CDD" id="cd11065">
    <property type="entry name" value="CYP64-like"/>
    <property type="match status" value="1"/>
</dbReference>
<reference evidence="15" key="2">
    <citation type="journal article" name="Front. Microbiol.">
        <title>Degradative Capacity of Two Strains of Rhodonia placenta: From Phenotype to Genotype.</title>
        <authorList>
            <person name="Kolle M."/>
            <person name="Horta M.A.C."/>
            <person name="Nowrousian M."/>
            <person name="Ohm R.A."/>
            <person name="Benz J.P."/>
            <person name="Pilgard A."/>
        </authorList>
    </citation>
    <scope>NUCLEOTIDE SEQUENCE</scope>
    <source>
        <strain evidence="15">FPRL280</strain>
    </source>
</reference>
<evidence type="ECO:0000256" key="10">
    <source>
        <dbReference type="ARBA" id="ARBA00023004"/>
    </source>
</evidence>
<evidence type="ECO:0000256" key="6">
    <source>
        <dbReference type="ARBA" id="ARBA00022692"/>
    </source>
</evidence>
<dbReference type="InterPro" id="IPR050364">
    <property type="entry name" value="Cytochrome_P450_fung"/>
</dbReference>
<dbReference type="PANTHER" id="PTHR46300">
    <property type="entry name" value="P450, PUTATIVE (EUROFUNG)-RELATED-RELATED"/>
    <property type="match status" value="1"/>
</dbReference>